<organism evidence="1 2">
    <name type="scientific">Anaerotruncus colihominis DSM 17241</name>
    <dbReference type="NCBI Taxonomy" id="445972"/>
    <lineage>
        <taxon>Bacteria</taxon>
        <taxon>Bacillati</taxon>
        <taxon>Bacillota</taxon>
        <taxon>Clostridia</taxon>
        <taxon>Eubacteriales</taxon>
        <taxon>Oscillospiraceae</taxon>
        <taxon>Anaerotruncus</taxon>
    </lineage>
</organism>
<dbReference type="AlphaFoldDB" id="B0PB02"/>
<evidence type="ECO:0000313" key="2">
    <source>
        <dbReference type="Proteomes" id="UP000003803"/>
    </source>
</evidence>
<dbReference type="EMBL" id="ABGD02000014">
    <property type="protein sequence ID" value="EDS11332.1"/>
    <property type="molecule type" value="Genomic_DNA"/>
</dbReference>
<protein>
    <submittedName>
        <fullName evidence="1">Uncharacterized protein</fullName>
    </submittedName>
</protein>
<dbReference type="HOGENOM" id="CLU_2566343_0_0_9"/>
<dbReference type="Proteomes" id="UP000003803">
    <property type="component" value="Unassembled WGS sequence"/>
</dbReference>
<proteinExistence type="predicted"/>
<gene>
    <name evidence="1" type="ORF">ANACOL_01953</name>
</gene>
<accession>B0PB02</accession>
<name>B0PB02_9FIRM</name>
<sequence>MEILDKKTGGVLPSPDIYSRLLPAVHFTVLQSKVCYIIIYKQELLGARVFCRYDRKMYRCSKSTFRRSIFQGPASAASSGI</sequence>
<reference evidence="1" key="1">
    <citation type="submission" date="2007-11" db="EMBL/GenBank/DDBJ databases">
        <authorList>
            <person name="Fulton L."/>
            <person name="Clifton S."/>
            <person name="Fulton B."/>
            <person name="Xu J."/>
            <person name="Minx P."/>
            <person name="Pepin K.H."/>
            <person name="Johnson M."/>
            <person name="Thiruvilangam P."/>
            <person name="Bhonagiri V."/>
            <person name="Nash W.E."/>
            <person name="Mardis E.R."/>
            <person name="Wilson R.K."/>
        </authorList>
    </citation>
    <scope>NUCLEOTIDE SEQUENCE [LARGE SCALE GENOMIC DNA]</scope>
    <source>
        <strain evidence="1">DSM 17241</strain>
    </source>
</reference>
<evidence type="ECO:0000313" key="1">
    <source>
        <dbReference type="EMBL" id="EDS11332.1"/>
    </source>
</evidence>
<comment type="caution">
    <text evidence="1">The sequence shown here is derived from an EMBL/GenBank/DDBJ whole genome shotgun (WGS) entry which is preliminary data.</text>
</comment>
<reference evidence="1" key="2">
    <citation type="submission" date="2013-09" db="EMBL/GenBank/DDBJ databases">
        <title>Draft genome sequence of Anaerotruncus colihominis(DSM 17241).</title>
        <authorList>
            <person name="Sudarsanam P."/>
            <person name="Ley R."/>
            <person name="Guruge J."/>
            <person name="Turnbaugh P.J."/>
            <person name="Mahowald M."/>
            <person name="Liep D."/>
            <person name="Gordon J."/>
        </authorList>
    </citation>
    <scope>NUCLEOTIDE SEQUENCE</scope>
    <source>
        <strain evidence="1">DSM 17241</strain>
    </source>
</reference>
<keyword evidence="2" id="KW-1185">Reference proteome</keyword>